<dbReference type="EMBL" id="BAAAHH010000001">
    <property type="protein sequence ID" value="GAA0937144.1"/>
    <property type="molecule type" value="Genomic_DNA"/>
</dbReference>
<dbReference type="SUPFAM" id="SSF47413">
    <property type="entry name" value="lambda repressor-like DNA-binding domains"/>
    <property type="match status" value="1"/>
</dbReference>
<feature type="domain" description="DUF5753" evidence="1">
    <location>
        <begin position="102"/>
        <end position="271"/>
    </location>
</feature>
<comment type="caution">
    <text evidence="2">The sequence shown here is derived from an EMBL/GenBank/DDBJ whole genome shotgun (WGS) entry which is preliminary data.</text>
</comment>
<dbReference type="InterPro" id="IPR010982">
    <property type="entry name" value="Lambda_DNA-bd_dom_sf"/>
</dbReference>
<dbReference type="RefSeq" id="WP_344235933.1">
    <property type="nucleotide sequence ID" value="NZ_BAAAHH010000001.1"/>
</dbReference>
<accession>A0ABN1Q3Q5</accession>
<evidence type="ECO:0000313" key="3">
    <source>
        <dbReference type="Proteomes" id="UP001500665"/>
    </source>
</evidence>
<dbReference type="InterPro" id="IPR043917">
    <property type="entry name" value="DUF5753"/>
</dbReference>
<protein>
    <submittedName>
        <fullName evidence="2">Helix-turn-helix transcriptional regulator</fullName>
    </submittedName>
</protein>
<proteinExistence type="predicted"/>
<gene>
    <name evidence="2" type="ORF">GCM10009550_03600</name>
</gene>
<evidence type="ECO:0000259" key="1">
    <source>
        <dbReference type="Pfam" id="PF19054"/>
    </source>
</evidence>
<keyword evidence="3" id="KW-1185">Reference proteome</keyword>
<evidence type="ECO:0000313" key="2">
    <source>
        <dbReference type="EMBL" id="GAA0937144.1"/>
    </source>
</evidence>
<dbReference type="Proteomes" id="UP001500665">
    <property type="component" value="Unassembled WGS sequence"/>
</dbReference>
<name>A0ABN1Q3Q5_9ACTN</name>
<organism evidence="2 3">
    <name type="scientific">Actinocorallia libanotica</name>
    <dbReference type="NCBI Taxonomy" id="46162"/>
    <lineage>
        <taxon>Bacteria</taxon>
        <taxon>Bacillati</taxon>
        <taxon>Actinomycetota</taxon>
        <taxon>Actinomycetes</taxon>
        <taxon>Streptosporangiales</taxon>
        <taxon>Thermomonosporaceae</taxon>
        <taxon>Actinocorallia</taxon>
    </lineage>
</organism>
<dbReference type="Pfam" id="PF19054">
    <property type="entry name" value="DUF5753"/>
    <property type="match status" value="1"/>
</dbReference>
<sequence length="278" mass="31450">MPVDYRAPNINARRLGLYLQRAREFLELTYDEAAFVARCDADWLIRVETGFARPTPDEVEHLLDRYGVREAKVADIMIDLASRPDGPPWLARHAARMKASTRDVLISESEARSVRSYGVRTVPALARSEAYFRLLEPGLHPDHDVDEEWDLLRHRQTHRLAARPRVLDVIVDERALTLHIDPAVMAGQLRHLLDLAEDPHTTIRVIPEAAAFTELRAHPFDILDFPGVGDRISLAHTILGTDFCPTDLHETWRTIEGESALPPSATRTLLRSRLSALS</sequence>
<dbReference type="Pfam" id="PF13560">
    <property type="entry name" value="HTH_31"/>
    <property type="match status" value="1"/>
</dbReference>
<reference evidence="2 3" key="1">
    <citation type="journal article" date="2019" name="Int. J. Syst. Evol. Microbiol.">
        <title>The Global Catalogue of Microorganisms (GCM) 10K type strain sequencing project: providing services to taxonomists for standard genome sequencing and annotation.</title>
        <authorList>
            <consortium name="The Broad Institute Genomics Platform"/>
            <consortium name="The Broad Institute Genome Sequencing Center for Infectious Disease"/>
            <person name="Wu L."/>
            <person name="Ma J."/>
        </authorList>
    </citation>
    <scope>NUCLEOTIDE SEQUENCE [LARGE SCALE GENOMIC DNA]</scope>
    <source>
        <strain evidence="2 3">JCM 10696</strain>
    </source>
</reference>